<dbReference type="KEGG" id="jeo:JMA_29310"/>
<organism evidence="2 3">
    <name type="scientific">Jeotgalibacillus malaysiensis</name>
    <dbReference type="NCBI Taxonomy" id="1508404"/>
    <lineage>
        <taxon>Bacteria</taxon>
        <taxon>Bacillati</taxon>
        <taxon>Bacillota</taxon>
        <taxon>Bacilli</taxon>
        <taxon>Bacillales</taxon>
        <taxon>Caryophanaceae</taxon>
        <taxon>Jeotgalibacillus</taxon>
    </lineage>
</organism>
<dbReference type="STRING" id="1508404.JMA_29310"/>
<dbReference type="AlphaFoldDB" id="A0A0B5AUG6"/>
<proteinExistence type="predicted"/>
<name>A0A0B5AUG6_9BACL</name>
<keyword evidence="3" id="KW-1185">Reference proteome</keyword>
<dbReference type="HOGENOM" id="CLU_2585028_0_0_9"/>
<dbReference type="SUPFAM" id="SSF46689">
    <property type="entry name" value="Homeodomain-like"/>
    <property type="match status" value="1"/>
</dbReference>
<dbReference type="OrthoDB" id="2455329at2"/>
<evidence type="ECO:0000313" key="2">
    <source>
        <dbReference type="EMBL" id="AJD92248.1"/>
    </source>
</evidence>
<dbReference type="BioCyc" id="JESP1508404:G14D9-12212-MONOMER"/>
<dbReference type="EMBL" id="CP009416">
    <property type="protein sequence ID" value="AJD92248.1"/>
    <property type="molecule type" value="Genomic_DNA"/>
</dbReference>
<dbReference type="Pfam" id="PF13518">
    <property type="entry name" value="HTH_28"/>
    <property type="match status" value="1"/>
</dbReference>
<reference evidence="2 3" key="1">
    <citation type="submission" date="2014-08" db="EMBL/GenBank/DDBJ databases">
        <title>Complete genome of a marine bacteria Jeotgalibacillus malaysiensis.</title>
        <authorList>
            <person name="Yaakop A.S."/>
            <person name="Chan K.-G."/>
            <person name="Goh K.M."/>
        </authorList>
    </citation>
    <scope>NUCLEOTIDE SEQUENCE [LARGE SCALE GENOMIC DNA]</scope>
    <source>
        <strain evidence="2 3">D5</strain>
    </source>
</reference>
<dbReference type="InterPro" id="IPR009057">
    <property type="entry name" value="Homeodomain-like_sf"/>
</dbReference>
<protein>
    <recommendedName>
        <fullName evidence="1">Insertion element IS150 protein InsJ-like helix-turn-helix domain-containing protein</fullName>
    </recommendedName>
</protein>
<sequence>MGVTVGTIDNWLRRYTQEGVEGLHPKRDTKVIENEKQELIRLQLIEKKYYEAQEDIEILKKFQASLKAKGKQSASKRSKK</sequence>
<evidence type="ECO:0000313" key="3">
    <source>
        <dbReference type="Proteomes" id="UP000031449"/>
    </source>
</evidence>
<evidence type="ECO:0000259" key="1">
    <source>
        <dbReference type="Pfam" id="PF13518"/>
    </source>
</evidence>
<dbReference type="Proteomes" id="UP000031449">
    <property type="component" value="Chromosome"/>
</dbReference>
<feature type="domain" description="Insertion element IS150 protein InsJ-like helix-turn-helix" evidence="1">
    <location>
        <begin position="1"/>
        <end position="27"/>
    </location>
</feature>
<dbReference type="InterPro" id="IPR055247">
    <property type="entry name" value="InsJ-like_HTH"/>
</dbReference>
<accession>A0A0B5AUG6</accession>
<gene>
    <name evidence="2" type="ORF">JMA_29310</name>
</gene>